<evidence type="ECO:0000313" key="3">
    <source>
        <dbReference type="Proteomes" id="UP000653358"/>
    </source>
</evidence>
<feature type="transmembrane region" description="Helical" evidence="1">
    <location>
        <begin position="51"/>
        <end position="71"/>
    </location>
</feature>
<dbReference type="EMBL" id="WJBB01000001">
    <property type="protein sequence ID" value="MBC3795619.1"/>
    <property type="molecule type" value="Genomic_DNA"/>
</dbReference>
<evidence type="ECO:0000313" key="2">
    <source>
        <dbReference type="EMBL" id="MBC3795619.1"/>
    </source>
</evidence>
<dbReference type="Proteomes" id="UP000653358">
    <property type="component" value="Unassembled WGS sequence"/>
</dbReference>
<dbReference type="InterPro" id="IPR025531">
    <property type="entry name" value="DUF4418"/>
</dbReference>
<keyword evidence="3" id="KW-1185">Reference proteome</keyword>
<organism evidence="2 3">
    <name type="scientific">Acetobacterium tundrae</name>
    <dbReference type="NCBI Taxonomy" id="132932"/>
    <lineage>
        <taxon>Bacteria</taxon>
        <taxon>Bacillati</taxon>
        <taxon>Bacillota</taxon>
        <taxon>Clostridia</taxon>
        <taxon>Eubacteriales</taxon>
        <taxon>Eubacteriaceae</taxon>
        <taxon>Acetobacterium</taxon>
    </lineage>
</organism>
<comment type="caution">
    <text evidence="2">The sequence shown here is derived from an EMBL/GenBank/DDBJ whole genome shotgun (WGS) entry which is preliminary data.</text>
</comment>
<evidence type="ECO:0000256" key="1">
    <source>
        <dbReference type="SAM" id="Phobius"/>
    </source>
</evidence>
<dbReference type="Pfam" id="PF14387">
    <property type="entry name" value="DUF4418"/>
    <property type="match status" value="1"/>
</dbReference>
<feature type="transmembrane region" description="Helical" evidence="1">
    <location>
        <begin position="112"/>
        <end position="136"/>
    </location>
</feature>
<feature type="transmembrane region" description="Helical" evidence="1">
    <location>
        <begin position="78"/>
        <end position="106"/>
    </location>
</feature>
<proteinExistence type="predicted"/>
<keyword evidence="1" id="KW-1133">Transmembrane helix</keyword>
<sequence>MRRKIMERKVSKTSIITGVSFIIYALALTVGPNTLYPGCAAEKMMKCTQSLNVLFWIGIVLGIIGIVNFFIKADIYRIVASVVGIIAGVFAFLIPTVIIGACSMATMPCRALTLPVIYVLSGIFIAVTVVNGILLLRARKTQKDSE</sequence>
<protein>
    <submittedName>
        <fullName evidence="2">DUF4418 family protein</fullName>
    </submittedName>
</protein>
<gene>
    <name evidence="2" type="ORF">GH807_00950</name>
</gene>
<reference evidence="2 3" key="1">
    <citation type="journal article" date="2020" name="mSystems">
        <title>Defining Genomic and Predicted Metabolic Features of the Acetobacterium Genus.</title>
        <authorList>
            <person name="Ross D.E."/>
            <person name="Marshall C.W."/>
            <person name="Gulliver D."/>
            <person name="May H.D."/>
            <person name="Norman R.S."/>
        </authorList>
    </citation>
    <scope>NUCLEOTIDE SEQUENCE [LARGE SCALE GENOMIC DNA]</scope>
    <source>
        <strain evidence="2 3">DSM 9173</strain>
    </source>
</reference>
<keyword evidence="1" id="KW-0812">Transmembrane</keyword>
<keyword evidence="1" id="KW-0472">Membrane</keyword>
<feature type="transmembrane region" description="Helical" evidence="1">
    <location>
        <begin position="12"/>
        <end position="31"/>
    </location>
</feature>
<accession>A0ABR6WGY2</accession>
<name>A0ABR6WGY2_9FIRM</name>